<dbReference type="Proteomes" id="UP001153269">
    <property type="component" value="Unassembled WGS sequence"/>
</dbReference>
<evidence type="ECO:0000313" key="2">
    <source>
        <dbReference type="Proteomes" id="UP001153269"/>
    </source>
</evidence>
<proteinExistence type="predicted"/>
<name>A0A9N7YWB3_PLEPL</name>
<keyword evidence="2" id="KW-1185">Reference proteome</keyword>
<gene>
    <name evidence="1" type="ORF">PLEPLA_LOCUS28578</name>
</gene>
<comment type="caution">
    <text evidence="1">The sequence shown here is derived from an EMBL/GenBank/DDBJ whole genome shotgun (WGS) entry which is preliminary data.</text>
</comment>
<dbReference type="EMBL" id="CADEAL010002513">
    <property type="protein sequence ID" value="CAB1440787.1"/>
    <property type="molecule type" value="Genomic_DNA"/>
</dbReference>
<accession>A0A9N7YWB3</accession>
<dbReference type="AlphaFoldDB" id="A0A9N7YWB3"/>
<evidence type="ECO:0000313" key="1">
    <source>
        <dbReference type="EMBL" id="CAB1440787.1"/>
    </source>
</evidence>
<sequence length="137" mass="15428">MSLSNEIKVPTLQSEGFYKIYCLPGCHDYFLSRGWSTPSGGSWEIRCTMGFLLMDKRGFSIRLVKMPDRARLCPVIDLKAHHLNRDIDLVINEDEEESLINLFSCGVPLTHRSTTGGTICVHEAPMALKSLLFATEH</sequence>
<organism evidence="1 2">
    <name type="scientific">Pleuronectes platessa</name>
    <name type="common">European plaice</name>
    <dbReference type="NCBI Taxonomy" id="8262"/>
    <lineage>
        <taxon>Eukaryota</taxon>
        <taxon>Metazoa</taxon>
        <taxon>Chordata</taxon>
        <taxon>Craniata</taxon>
        <taxon>Vertebrata</taxon>
        <taxon>Euteleostomi</taxon>
        <taxon>Actinopterygii</taxon>
        <taxon>Neopterygii</taxon>
        <taxon>Teleostei</taxon>
        <taxon>Neoteleostei</taxon>
        <taxon>Acanthomorphata</taxon>
        <taxon>Carangaria</taxon>
        <taxon>Pleuronectiformes</taxon>
        <taxon>Pleuronectoidei</taxon>
        <taxon>Pleuronectidae</taxon>
        <taxon>Pleuronectes</taxon>
    </lineage>
</organism>
<protein>
    <submittedName>
        <fullName evidence="1">Uncharacterized protein</fullName>
    </submittedName>
</protein>
<reference evidence="1" key="1">
    <citation type="submission" date="2020-03" db="EMBL/GenBank/DDBJ databases">
        <authorList>
            <person name="Weist P."/>
        </authorList>
    </citation>
    <scope>NUCLEOTIDE SEQUENCE</scope>
</reference>